<evidence type="ECO:0000313" key="4">
    <source>
        <dbReference type="EMBL" id="KIM95519.1"/>
    </source>
</evidence>
<keyword evidence="1" id="KW-1133">Transmembrane helix</keyword>
<dbReference type="Pfam" id="PF00931">
    <property type="entry name" value="NB-ARC"/>
    <property type="match status" value="1"/>
</dbReference>
<feature type="domain" description="NB-ARC" evidence="2">
    <location>
        <begin position="332"/>
        <end position="508"/>
    </location>
</feature>
<dbReference type="AlphaFoldDB" id="A0A0C3GW67"/>
<reference evidence="5" key="2">
    <citation type="submission" date="2015-01" db="EMBL/GenBank/DDBJ databases">
        <title>Evolutionary Origins and Diversification of the Mycorrhizal Mutualists.</title>
        <authorList>
            <consortium name="DOE Joint Genome Institute"/>
            <consortium name="Mycorrhizal Genomics Consortium"/>
            <person name="Kohler A."/>
            <person name="Kuo A."/>
            <person name="Nagy L.G."/>
            <person name="Floudas D."/>
            <person name="Copeland A."/>
            <person name="Barry K.W."/>
            <person name="Cichocki N."/>
            <person name="Veneault-Fourrey C."/>
            <person name="LaButti K."/>
            <person name="Lindquist E.A."/>
            <person name="Lipzen A."/>
            <person name="Lundell T."/>
            <person name="Morin E."/>
            <person name="Murat C."/>
            <person name="Riley R."/>
            <person name="Ohm R."/>
            <person name="Sun H."/>
            <person name="Tunlid A."/>
            <person name="Henrissat B."/>
            <person name="Grigoriev I.V."/>
            <person name="Hibbett D.S."/>
            <person name="Martin F."/>
        </authorList>
    </citation>
    <scope>NUCLEOTIDE SEQUENCE [LARGE SCALE GENOMIC DNA]</scope>
    <source>
        <strain evidence="5">Zn</strain>
    </source>
</reference>
<sequence length="1039" mass="115716">MAQPPRTHEDYQIGVICALAIEMAAMVAMLDETHPSLKKEKGDENEYTLGRIGVHNIVIACLPAGLIGNGPAAIVAKDMQRSFPIKFGLMVGVGGGVWSKKDDIRLGDVVVSQPTGIHGGVVQWDFGKMEKDGKFHRTGSLDKPPPVLLHALQRLKVSDEIDGIDLEESLLLIQNKPRMAKKYGHQGIDNDVLFESIYDHEGDEMCDGCNAQLIVQRVAREDPAPRIHYGNIASGNEVMKHGTTRDKIAKGEGVICFEMEAAGLMDNFRCLVIRGICDYADAHKNKRWQPYAAATAAAFARTLLGFVDEQEVIKMSREVLPFGRNKDFIGRQSQLNRLITILHTENTEDCPRAALVGLGGVGKTQVALECAFRIQSVSPICSVFWVRASDITSFDNAYRDIGQQLKIPGLEDKKADIKRLVKARLSQESIGKWLLIVDNADDFEMFYSAKDINGSSALSEYLPFSILGAILFTTRDREAGTRYAGSNVIDVNEMDDSESTVLLQQSLQNKQMIQDKESITILLKLLVNLPLAIMQVAAYLNAKSCTITKYLRIYQESSDNVIKLLSKDFEDIRRYPGIKNPVAATWLISFEQIQVRDPLAADYMAFISCIKEQDIPQELLPPASEFDKTDALGTLKAFGFIKEHLSGTLYDMHRLVHTAMRNWLKLKNEWRSWNQKTVIQITNVFPWPQHNNRAVWIMYFPHAKCAITGFKTSFGETLVLPWSLLRNLGESSRLIGKYTEAEGMFRQTLQIQETVLGKNHPDTLASMMNLASSLRDQGKYAEAEAIDRQTLYVKKTVLGKDHPDTLASMVNLASSLRGQGKYAEAETMYRQTLRLQETVLGKDHPDTLTSMTNLASSLLQQGEQTEAEAMFRQTLQLQETVLGKDHPSTLGNMTNLAVSLHQQGKYAEAEALHRRTLQVKETVLGKNHPSTLGSMNNLAISLIQQGKYAVAEALHRRTLQVTETVLGKNHPSTLGSMTNLASALSHQGKYAEAKAMFRLTLQLQETVLGKDHPDTLASIKNLATSVRQQGKQVDAEEIY</sequence>
<dbReference type="InterPro" id="IPR027417">
    <property type="entry name" value="P-loop_NTPase"/>
</dbReference>
<evidence type="ECO:0000313" key="5">
    <source>
        <dbReference type="Proteomes" id="UP000054321"/>
    </source>
</evidence>
<keyword evidence="1" id="KW-0812">Transmembrane</keyword>
<dbReference type="SUPFAM" id="SSF48452">
    <property type="entry name" value="TPR-like"/>
    <property type="match status" value="3"/>
</dbReference>
<dbReference type="SMART" id="SM00028">
    <property type="entry name" value="TPR"/>
    <property type="match status" value="7"/>
</dbReference>
<dbReference type="Pfam" id="PF13424">
    <property type="entry name" value="TPR_12"/>
    <property type="match status" value="3"/>
</dbReference>
<dbReference type="InterPro" id="IPR035994">
    <property type="entry name" value="Nucleoside_phosphorylase_sf"/>
</dbReference>
<reference evidence="4 5" key="1">
    <citation type="submission" date="2014-04" db="EMBL/GenBank/DDBJ databases">
        <authorList>
            <consortium name="DOE Joint Genome Institute"/>
            <person name="Kuo A."/>
            <person name="Martino E."/>
            <person name="Perotto S."/>
            <person name="Kohler A."/>
            <person name="Nagy L.G."/>
            <person name="Floudas D."/>
            <person name="Copeland A."/>
            <person name="Barry K.W."/>
            <person name="Cichocki N."/>
            <person name="Veneault-Fourrey C."/>
            <person name="LaButti K."/>
            <person name="Lindquist E.A."/>
            <person name="Lipzen A."/>
            <person name="Lundell T."/>
            <person name="Morin E."/>
            <person name="Murat C."/>
            <person name="Sun H."/>
            <person name="Tunlid A."/>
            <person name="Henrissat B."/>
            <person name="Grigoriev I.V."/>
            <person name="Hibbett D.S."/>
            <person name="Martin F."/>
            <person name="Nordberg H.P."/>
            <person name="Cantor M.N."/>
            <person name="Hua S.X."/>
        </authorList>
    </citation>
    <scope>NUCLEOTIDE SEQUENCE [LARGE SCALE GENOMIC DNA]</scope>
    <source>
        <strain evidence="4 5">Zn</strain>
    </source>
</reference>
<accession>A0A0C3GW67</accession>
<feature type="transmembrane region" description="Helical" evidence="1">
    <location>
        <begin position="12"/>
        <end position="30"/>
    </location>
</feature>
<dbReference type="GO" id="GO:0043531">
    <property type="term" value="F:ADP binding"/>
    <property type="evidence" value="ECO:0007669"/>
    <property type="project" value="InterPro"/>
</dbReference>
<dbReference type="PANTHER" id="PTHR46082">
    <property type="entry name" value="ATP/GTP-BINDING PROTEIN-RELATED"/>
    <property type="match status" value="1"/>
</dbReference>
<dbReference type="Pfam" id="PF13374">
    <property type="entry name" value="TPR_10"/>
    <property type="match status" value="1"/>
</dbReference>
<dbReference type="STRING" id="913774.A0A0C3GW67"/>
<keyword evidence="5" id="KW-1185">Reference proteome</keyword>
<dbReference type="InterPro" id="IPR002182">
    <property type="entry name" value="NB-ARC"/>
</dbReference>
<evidence type="ECO:0000259" key="3">
    <source>
        <dbReference type="Pfam" id="PF01048"/>
    </source>
</evidence>
<proteinExistence type="predicted"/>
<dbReference type="SUPFAM" id="SSF52540">
    <property type="entry name" value="P-loop containing nucleoside triphosphate hydrolases"/>
    <property type="match status" value="1"/>
</dbReference>
<evidence type="ECO:0000256" key="1">
    <source>
        <dbReference type="SAM" id="Phobius"/>
    </source>
</evidence>
<dbReference type="InterPro" id="IPR019734">
    <property type="entry name" value="TPR_rpt"/>
</dbReference>
<dbReference type="Gene3D" id="3.40.50.1580">
    <property type="entry name" value="Nucleoside phosphorylase domain"/>
    <property type="match status" value="1"/>
</dbReference>
<dbReference type="InParanoid" id="A0A0C3GW67"/>
<dbReference type="InterPro" id="IPR011990">
    <property type="entry name" value="TPR-like_helical_dom_sf"/>
</dbReference>
<dbReference type="GO" id="GO:0009116">
    <property type="term" value="P:nucleoside metabolic process"/>
    <property type="evidence" value="ECO:0007669"/>
    <property type="project" value="InterPro"/>
</dbReference>
<dbReference type="SUPFAM" id="SSF53167">
    <property type="entry name" value="Purine and uridine phosphorylases"/>
    <property type="match status" value="1"/>
</dbReference>
<dbReference type="InterPro" id="IPR053137">
    <property type="entry name" value="NLR-like"/>
</dbReference>
<dbReference type="GO" id="GO:0003824">
    <property type="term" value="F:catalytic activity"/>
    <property type="evidence" value="ECO:0007669"/>
    <property type="project" value="InterPro"/>
</dbReference>
<dbReference type="Proteomes" id="UP000054321">
    <property type="component" value="Unassembled WGS sequence"/>
</dbReference>
<dbReference type="OrthoDB" id="1577640at2759"/>
<feature type="domain" description="Nucleoside phosphorylase" evidence="3">
    <location>
        <begin position="13"/>
        <end position="300"/>
    </location>
</feature>
<evidence type="ECO:0000259" key="2">
    <source>
        <dbReference type="Pfam" id="PF00931"/>
    </source>
</evidence>
<dbReference type="Gene3D" id="1.25.40.10">
    <property type="entry name" value="Tetratricopeptide repeat domain"/>
    <property type="match status" value="2"/>
</dbReference>
<dbReference type="Gene3D" id="3.40.50.300">
    <property type="entry name" value="P-loop containing nucleotide triphosphate hydrolases"/>
    <property type="match status" value="1"/>
</dbReference>
<dbReference type="PANTHER" id="PTHR46082:SF11">
    <property type="entry name" value="AAA+ ATPASE DOMAIN-CONTAINING PROTEIN-RELATED"/>
    <property type="match status" value="1"/>
</dbReference>
<dbReference type="Pfam" id="PF01048">
    <property type="entry name" value="PNP_UDP_1"/>
    <property type="match status" value="1"/>
</dbReference>
<dbReference type="HOGENOM" id="CLU_000288_125_3_1"/>
<protein>
    <submittedName>
        <fullName evidence="4">Uncharacterized protein</fullName>
    </submittedName>
</protein>
<dbReference type="EMBL" id="KN832887">
    <property type="protein sequence ID" value="KIM95519.1"/>
    <property type="molecule type" value="Genomic_DNA"/>
</dbReference>
<gene>
    <name evidence="4" type="ORF">OIDMADRAFT_171625</name>
</gene>
<organism evidence="4 5">
    <name type="scientific">Oidiodendron maius (strain Zn)</name>
    <dbReference type="NCBI Taxonomy" id="913774"/>
    <lineage>
        <taxon>Eukaryota</taxon>
        <taxon>Fungi</taxon>
        <taxon>Dikarya</taxon>
        <taxon>Ascomycota</taxon>
        <taxon>Pezizomycotina</taxon>
        <taxon>Leotiomycetes</taxon>
        <taxon>Leotiomycetes incertae sedis</taxon>
        <taxon>Myxotrichaceae</taxon>
        <taxon>Oidiodendron</taxon>
    </lineage>
</organism>
<dbReference type="InterPro" id="IPR000845">
    <property type="entry name" value="Nucleoside_phosphorylase_d"/>
</dbReference>
<name>A0A0C3GW67_OIDMZ</name>
<keyword evidence="1" id="KW-0472">Membrane</keyword>